<sequence>MLKSFLKEIILSQQFLFAFYANLRKLGVSIIKNPLQVNPSLKMKKIASQNLISKSTNISQSIISRIIKKHNYYPYKIQLCQELYGNDFKNRTEFCMWVLDKVAENKKFFETVLFSDECTFHNNGLVNRHNFHYYSDSNPRSYRVMKNQNRWSVNVWGHLNGLMFLQFLINHLSILLEEVPFNIKINIWLQLDGLPPHYHCEVRQFLNANFQNRWIGRNGFENWPPRSPDLTPLDLFLW</sequence>
<protein>
    <recommendedName>
        <fullName evidence="3">Tc1-like transposase DDE domain-containing protein</fullName>
    </recommendedName>
</protein>
<evidence type="ECO:0008006" key="3">
    <source>
        <dbReference type="Google" id="ProtNLM"/>
    </source>
</evidence>
<dbReference type="Gene3D" id="3.30.420.10">
    <property type="entry name" value="Ribonuclease H-like superfamily/Ribonuclease H"/>
    <property type="match status" value="1"/>
</dbReference>
<accession>U4TWZ6</accession>
<dbReference type="GO" id="GO:0003676">
    <property type="term" value="F:nucleic acid binding"/>
    <property type="evidence" value="ECO:0007669"/>
    <property type="project" value="InterPro"/>
</dbReference>
<reference evidence="1 2" key="1">
    <citation type="journal article" date="2013" name="Genome Biol.">
        <title>Draft genome of the mountain pine beetle, Dendroctonus ponderosae Hopkins, a major forest pest.</title>
        <authorList>
            <person name="Keeling C.I."/>
            <person name="Yuen M.M."/>
            <person name="Liao N.Y."/>
            <person name="Docking T.R."/>
            <person name="Chan S.K."/>
            <person name="Taylor G.A."/>
            <person name="Palmquist D.L."/>
            <person name="Jackman S.D."/>
            <person name="Nguyen A."/>
            <person name="Li M."/>
            <person name="Henderson H."/>
            <person name="Janes J.K."/>
            <person name="Zhao Y."/>
            <person name="Pandoh P."/>
            <person name="Moore R."/>
            <person name="Sperling F.A."/>
            <person name="Huber D.P."/>
            <person name="Birol I."/>
            <person name="Jones S.J."/>
            <person name="Bohlmann J."/>
        </authorList>
    </citation>
    <scope>NUCLEOTIDE SEQUENCE</scope>
</reference>
<dbReference type="AlphaFoldDB" id="U4TWZ6"/>
<dbReference type="STRING" id="77166.U4TWZ6"/>
<dbReference type="PANTHER" id="PTHR47326">
    <property type="entry name" value="TRANSPOSABLE ELEMENT TC3 TRANSPOSASE-LIKE PROTEIN"/>
    <property type="match status" value="1"/>
</dbReference>
<gene>
    <name evidence="1" type="ORF">D910_01948</name>
</gene>
<proteinExistence type="predicted"/>
<organism evidence="1 2">
    <name type="scientific">Dendroctonus ponderosae</name>
    <name type="common">Mountain pine beetle</name>
    <dbReference type="NCBI Taxonomy" id="77166"/>
    <lineage>
        <taxon>Eukaryota</taxon>
        <taxon>Metazoa</taxon>
        <taxon>Ecdysozoa</taxon>
        <taxon>Arthropoda</taxon>
        <taxon>Hexapoda</taxon>
        <taxon>Insecta</taxon>
        <taxon>Pterygota</taxon>
        <taxon>Neoptera</taxon>
        <taxon>Endopterygota</taxon>
        <taxon>Coleoptera</taxon>
        <taxon>Polyphaga</taxon>
        <taxon>Cucujiformia</taxon>
        <taxon>Curculionidae</taxon>
        <taxon>Scolytinae</taxon>
        <taxon>Dendroctonus</taxon>
    </lineage>
</organism>
<feature type="non-terminal residue" evidence="1">
    <location>
        <position position="238"/>
    </location>
</feature>
<dbReference type="Proteomes" id="UP000030742">
    <property type="component" value="Unassembled WGS sequence"/>
</dbReference>
<evidence type="ECO:0000313" key="1">
    <source>
        <dbReference type="EMBL" id="ERL84518.1"/>
    </source>
</evidence>
<dbReference type="InterPro" id="IPR036397">
    <property type="entry name" value="RNaseH_sf"/>
</dbReference>
<name>U4TWZ6_DENPD</name>
<evidence type="ECO:0000313" key="2">
    <source>
        <dbReference type="Proteomes" id="UP000030742"/>
    </source>
</evidence>
<dbReference type="EMBL" id="KB631593">
    <property type="protein sequence ID" value="ERL84518.1"/>
    <property type="molecule type" value="Genomic_DNA"/>
</dbReference>
<dbReference type="PANTHER" id="PTHR47326:SF1">
    <property type="entry name" value="HTH PSQ-TYPE DOMAIN-CONTAINING PROTEIN"/>
    <property type="match status" value="1"/>
</dbReference>